<sequence>MSNVIEHQRVIDSATRLFGELGYDGTPLRLIAEALGVSPSAVVEVAGDKRTIYVEVMRQAYEAERQMLDEAVSRAGTGRAAVHEIVDAYLDFHVANPQNRALWAHRWVDDATDLSELEDRYARPLFRLVAQKIRHVVPPDVDTYYLLGTLVWCVHGFLGSGLLDRSRGIRRADDRAAVEFFRHHLHVLMDRLLVPRVPPPVGRPRQLTNG</sequence>
<dbReference type="OrthoDB" id="3404594at2"/>
<evidence type="ECO:0000256" key="2">
    <source>
        <dbReference type="PROSITE-ProRule" id="PRU00335"/>
    </source>
</evidence>
<feature type="domain" description="HTH tetR-type" evidence="3">
    <location>
        <begin position="4"/>
        <end position="64"/>
    </location>
</feature>
<reference evidence="4 5" key="1">
    <citation type="submission" date="2019-06" db="EMBL/GenBank/DDBJ databases">
        <title>Sequencing the genomes of 1000 actinobacteria strains.</title>
        <authorList>
            <person name="Klenk H.-P."/>
        </authorList>
    </citation>
    <scope>NUCLEOTIDE SEQUENCE [LARGE SCALE GENOMIC DNA]</scope>
    <source>
        <strain evidence="4 5">DSM 45043</strain>
    </source>
</reference>
<comment type="caution">
    <text evidence="4">The sequence shown here is derived from an EMBL/GenBank/DDBJ whole genome shotgun (WGS) entry which is preliminary data.</text>
</comment>
<dbReference type="Gene3D" id="1.10.357.10">
    <property type="entry name" value="Tetracycline Repressor, domain 2"/>
    <property type="match status" value="1"/>
</dbReference>
<dbReference type="InterPro" id="IPR001647">
    <property type="entry name" value="HTH_TetR"/>
</dbReference>
<dbReference type="InterPro" id="IPR050109">
    <property type="entry name" value="HTH-type_TetR-like_transc_reg"/>
</dbReference>
<dbReference type="AlphaFoldDB" id="A0A543I9K5"/>
<proteinExistence type="predicted"/>
<dbReference type="GO" id="GO:0000976">
    <property type="term" value="F:transcription cis-regulatory region binding"/>
    <property type="evidence" value="ECO:0007669"/>
    <property type="project" value="TreeGrafter"/>
</dbReference>
<dbReference type="Gene3D" id="1.10.10.60">
    <property type="entry name" value="Homeodomain-like"/>
    <property type="match status" value="1"/>
</dbReference>
<dbReference type="Pfam" id="PF00440">
    <property type="entry name" value="TetR_N"/>
    <property type="match status" value="1"/>
</dbReference>
<evidence type="ECO:0000259" key="3">
    <source>
        <dbReference type="PROSITE" id="PS50977"/>
    </source>
</evidence>
<organism evidence="4 5">
    <name type="scientific">Actinomadura hallensis</name>
    <dbReference type="NCBI Taxonomy" id="337895"/>
    <lineage>
        <taxon>Bacteria</taxon>
        <taxon>Bacillati</taxon>
        <taxon>Actinomycetota</taxon>
        <taxon>Actinomycetes</taxon>
        <taxon>Streptosporangiales</taxon>
        <taxon>Thermomonosporaceae</taxon>
        <taxon>Actinomadura</taxon>
    </lineage>
</organism>
<gene>
    <name evidence="4" type="ORF">FHX41_0846</name>
</gene>
<dbReference type="PANTHER" id="PTHR30055">
    <property type="entry name" value="HTH-TYPE TRANSCRIPTIONAL REGULATOR RUTR"/>
    <property type="match status" value="1"/>
</dbReference>
<dbReference type="Proteomes" id="UP000316706">
    <property type="component" value="Unassembled WGS sequence"/>
</dbReference>
<name>A0A543I9K5_9ACTN</name>
<dbReference type="GO" id="GO:0003700">
    <property type="term" value="F:DNA-binding transcription factor activity"/>
    <property type="evidence" value="ECO:0007669"/>
    <property type="project" value="TreeGrafter"/>
</dbReference>
<evidence type="ECO:0000313" key="5">
    <source>
        <dbReference type="Proteomes" id="UP000316706"/>
    </source>
</evidence>
<dbReference type="RefSeq" id="WP_141966275.1">
    <property type="nucleotide sequence ID" value="NZ_VFPO01000001.1"/>
</dbReference>
<evidence type="ECO:0000256" key="1">
    <source>
        <dbReference type="ARBA" id="ARBA00023125"/>
    </source>
</evidence>
<keyword evidence="5" id="KW-1185">Reference proteome</keyword>
<dbReference type="InterPro" id="IPR009057">
    <property type="entry name" value="Homeodomain-like_sf"/>
</dbReference>
<accession>A0A543I9K5</accession>
<dbReference type="PANTHER" id="PTHR30055:SF219">
    <property type="entry name" value="TRANSCRIPTIONAL REGULATORY PROTEIN"/>
    <property type="match status" value="1"/>
</dbReference>
<protein>
    <submittedName>
        <fullName evidence="4">TetR family transcriptional regulator</fullName>
    </submittedName>
</protein>
<evidence type="ECO:0000313" key="4">
    <source>
        <dbReference type="EMBL" id="TQM67241.1"/>
    </source>
</evidence>
<dbReference type="EMBL" id="VFPO01000001">
    <property type="protein sequence ID" value="TQM67241.1"/>
    <property type="molecule type" value="Genomic_DNA"/>
</dbReference>
<feature type="DNA-binding region" description="H-T-H motif" evidence="2">
    <location>
        <begin position="27"/>
        <end position="46"/>
    </location>
</feature>
<dbReference type="PROSITE" id="PS50977">
    <property type="entry name" value="HTH_TETR_2"/>
    <property type="match status" value="1"/>
</dbReference>
<dbReference type="SUPFAM" id="SSF46689">
    <property type="entry name" value="Homeodomain-like"/>
    <property type="match status" value="1"/>
</dbReference>
<keyword evidence="1 2" id="KW-0238">DNA-binding</keyword>